<comment type="similarity">
    <text evidence="1 2">Belongs to the anti-sigma-factor antagonist family.</text>
</comment>
<feature type="domain" description="STAS" evidence="3">
    <location>
        <begin position="5"/>
        <end position="92"/>
    </location>
</feature>
<dbReference type="NCBIfam" id="TIGR00377">
    <property type="entry name" value="ant_ant_sig"/>
    <property type="match status" value="1"/>
</dbReference>
<organism evidence="4 5">
    <name type="scientific">Candidatus Clostridium stratigraminis</name>
    <dbReference type="NCBI Taxonomy" id="3381661"/>
    <lineage>
        <taxon>Bacteria</taxon>
        <taxon>Bacillati</taxon>
        <taxon>Bacillota</taxon>
        <taxon>Clostridia</taxon>
        <taxon>Eubacteriales</taxon>
        <taxon>Clostridiaceae</taxon>
        <taxon>Clostridium</taxon>
    </lineage>
</organism>
<dbReference type="CDD" id="cd07043">
    <property type="entry name" value="STAS_anti-anti-sigma_factors"/>
    <property type="match status" value="1"/>
</dbReference>
<evidence type="ECO:0000313" key="5">
    <source>
        <dbReference type="Proteomes" id="UP001623591"/>
    </source>
</evidence>
<dbReference type="PROSITE" id="PS50801">
    <property type="entry name" value="STAS"/>
    <property type="match status" value="1"/>
</dbReference>
<evidence type="ECO:0000256" key="2">
    <source>
        <dbReference type="RuleBase" id="RU003749"/>
    </source>
</evidence>
<comment type="caution">
    <text evidence="4">The sequence shown here is derived from an EMBL/GenBank/DDBJ whole genome shotgun (WGS) entry which is preliminary data.</text>
</comment>
<dbReference type="Pfam" id="PF01740">
    <property type="entry name" value="STAS"/>
    <property type="match status" value="1"/>
</dbReference>
<dbReference type="RefSeq" id="WP_406767940.1">
    <property type="nucleotide sequence ID" value="NZ_JBJHZZ010000001.1"/>
</dbReference>
<dbReference type="PANTHER" id="PTHR33495:SF2">
    <property type="entry name" value="ANTI-SIGMA FACTOR ANTAGONIST TM_1081-RELATED"/>
    <property type="match status" value="1"/>
</dbReference>
<dbReference type="InterPro" id="IPR002645">
    <property type="entry name" value="STAS_dom"/>
</dbReference>
<evidence type="ECO:0000259" key="3">
    <source>
        <dbReference type="PROSITE" id="PS50801"/>
    </source>
</evidence>
<dbReference type="Gene3D" id="3.30.750.24">
    <property type="entry name" value="STAS domain"/>
    <property type="match status" value="1"/>
</dbReference>
<dbReference type="InterPro" id="IPR036513">
    <property type="entry name" value="STAS_dom_sf"/>
</dbReference>
<evidence type="ECO:0000256" key="1">
    <source>
        <dbReference type="ARBA" id="ARBA00009013"/>
    </source>
</evidence>
<keyword evidence="5" id="KW-1185">Reference proteome</keyword>
<dbReference type="InterPro" id="IPR003658">
    <property type="entry name" value="Anti-sigma_ant"/>
</dbReference>
<proteinExistence type="inferred from homology"/>
<dbReference type="EMBL" id="JBJHZZ010000001">
    <property type="protein sequence ID" value="MFL0245476.1"/>
    <property type="molecule type" value="Genomic_DNA"/>
</dbReference>
<dbReference type="PANTHER" id="PTHR33495">
    <property type="entry name" value="ANTI-SIGMA FACTOR ANTAGONIST TM_1081-RELATED-RELATED"/>
    <property type="match status" value="1"/>
</dbReference>
<name>A0ABW8SZE0_9CLOT</name>
<dbReference type="SUPFAM" id="SSF52091">
    <property type="entry name" value="SpoIIaa-like"/>
    <property type="match status" value="1"/>
</dbReference>
<protein>
    <recommendedName>
        <fullName evidence="2">Anti-sigma factor antagonist</fullName>
    </recommendedName>
</protein>
<evidence type="ECO:0000313" key="4">
    <source>
        <dbReference type="EMBL" id="MFL0245476.1"/>
    </source>
</evidence>
<sequence>MKDKIIVIPENFAVEEAGDLREKLYSMILKGDSNFLLDFSKCTFIDSTGLGVLVSVYKKCAEKNGTVKLRSINQQVMRVFKLTRLDNVFEII</sequence>
<gene>
    <name evidence="4" type="ORF">ACJDUG_00615</name>
</gene>
<accession>A0ABW8SZE0</accession>
<reference evidence="4 5" key="1">
    <citation type="submission" date="2024-11" db="EMBL/GenBank/DDBJ databases">
        <authorList>
            <person name="Heng Y.C."/>
            <person name="Lim A.C.H."/>
            <person name="Lee J.K.Y."/>
            <person name="Kittelmann S."/>
        </authorList>
    </citation>
    <scope>NUCLEOTIDE SEQUENCE [LARGE SCALE GENOMIC DNA]</scope>
    <source>
        <strain evidence="4 5">WILCCON 0185</strain>
    </source>
</reference>
<dbReference type="Proteomes" id="UP001623591">
    <property type="component" value="Unassembled WGS sequence"/>
</dbReference>